<protein>
    <submittedName>
        <fullName evidence="3">Uncharacterized protein</fullName>
    </submittedName>
</protein>
<feature type="region of interest" description="Disordered" evidence="1">
    <location>
        <begin position="77"/>
        <end position="101"/>
    </location>
</feature>
<dbReference type="PATRIC" id="fig|279058.17.peg.2235"/>
<evidence type="ECO:0000256" key="2">
    <source>
        <dbReference type="SAM" id="SignalP"/>
    </source>
</evidence>
<gene>
    <name evidence="3" type="ORF">CAter282_2084</name>
</gene>
<dbReference type="AlphaFoldDB" id="A0A127PQC5"/>
<evidence type="ECO:0000313" key="3">
    <source>
        <dbReference type="EMBL" id="AMP09842.1"/>
    </source>
</evidence>
<feature type="signal peptide" evidence="2">
    <location>
        <begin position="1"/>
        <end position="18"/>
    </location>
</feature>
<reference evidence="3 4" key="1">
    <citation type="submission" date="2015-11" db="EMBL/GenBank/DDBJ databases">
        <title>Exploring the genomic traits of fungus-feeding bacterial genus Collimonas.</title>
        <authorList>
            <person name="Song C."/>
            <person name="Schmidt R."/>
            <person name="de Jager V."/>
            <person name="Krzyzanowska D."/>
            <person name="Jongedijk E."/>
            <person name="Cankar K."/>
            <person name="Beekwilder J."/>
            <person name="van Veen A."/>
            <person name="de Boer W."/>
            <person name="van Veen J.A."/>
            <person name="Garbeva P."/>
        </authorList>
    </citation>
    <scope>NUCLEOTIDE SEQUENCE [LARGE SCALE GENOMIC DNA]</scope>
    <source>
        <strain evidence="3 4">Ter282</strain>
    </source>
</reference>
<dbReference type="EMBL" id="CP013235">
    <property type="protein sequence ID" value="AMP09842.1"/>
    <property type="molecule type" value="Genomic_DNA"/>
</dbReference>
<evidence type="ECO:0000256" key="1">
    <source>
        <dbReference type="SAM" id="MobiDB-lite"/>
    </source>
</evidence>
<evidence type="ECO:0000313" key="4">
    <source>
        <dbReference type="Proteomes" id="UP000071778"/>
    </source>
</evidence>
<feature type="compositionally biased region" description="Polar residues" evidence="1">
    <location>
        <begin position="89"/>
        <end position="101"/>
    </location>
</feature>
<keyword evidence="4" id="KW-1185">Reference proteome</keyword>
<name>A0A127PQC5_9BURK</name>
<keyword evidence="2" id="KW-0732">Signal</keyword>
<sequence length="101" mass="11368">MVLLLGIVAAALPSYVIAGQAQTFAPPPLFGPVFHPAPLLHPTSTVIAPLTWRERNEWDKRRTDQWSELEWQRQQWRENHGEAVPPTDNAATRPSMPATSF</sequence>
<feature type="chain" id="PRO_5007277179" evidence="2">
    <location>
        <begin position="19"/>
        <end position="101"/>
    </location>
</feature>
<proteinExistence type="predicted"/>
<organism evidence="3 4">
    <name type="scientific">Collimonas arenae</name>
    <dbReference type="NCBI Taxonomy" id="279058"/>
    <lineage>
        <taxon>Bacteria</taxon>
        <taxon>Pseudomonadati</taxon>
        <taxon>Pseudomonadota</taxon>
        <taxon>Betaproteobacteria</taxon>
        <taxon>Burkholderiales</taxon>
        <taxon>Oxalobacteraceae</taxon>
        <taxon>Collimonas</taxon>
    </lineage>
</organism>
<accession>A0A127PQC5</accession>
<dbReference type="Proteomes" id="UP000071778">
    <property type="component" value="Chromosome"/>
</dbReference>